<dbReference type="SUPFAM" id="SSF48264">
    <property type="entry name" value="Cytochrome P450"/>
    <property type="match status" value="1"/>
</dbReference>
<keyword evidence="5 13" id="KW-0349">Heme</keyword>
<evidence type="ECO:0000256" key="4">
    <source>
        <dbReference type="ARBA" id="ARBA00010617"/>
    </source>
</evidence>
<dbReference type="Gene3D" id="1.10.630.10">
    <property type="entry name" value="Cytochrome P450"/>
    <property type="match status" value="1"/>
</dbReference>
<dbReference type="GO" id="GO:0004497">
    <property type="term" value="F:monooxygenase activity"/>
    <property type="evidence" value="ECO:0007669"/>
    <property type="project" value="UniProtKB-KW"/>
</dbReference>
<dbReference type="PROSITE" id="PS00086">
    <property type="entry name" value="CYTOCHROME_P450"/>
    <property type="match status" value="1"/>
</dbReference>
<dbReference type="InterPro" id="IPR001128">
    <property type="entry name" value="Cyt_P450"/>
</dbReference>
<feature type="chain" id="PRO_5018613594" evidence="15">
    <location>
        <begin position="20"/>
        <end position="524"/>
    </location>
</feature>
<accession>A0A3S5FUG5</accession>
<keyword evidence="8" id="KW-0492">Microsome</keyword>
<keyword evidence="10 13" id="KW-0408">Iron</keyword>
<dbReference type="GO" id="GO:0005789">
    <property type="term" value="C:endoplasmic reticulum membrane"/>
    <property type="evidence" value="ECO:0007669"/>
    <property type="project" value="UniProtKB-SubCell"/>
</dbReference>
<evidence type="ECO:0000256" key="13">
    <source>
        <dbReference type="PIRSR" id="PIRSR602401-1"/>
    </source>
</evidence>
<dbReference type="PRINTS" id="PR00463">
    <property type="entry name" value="EP450I"/>
</dbReference>
<evidence type="ECO:0000256" key="10">
    <source>
        <dbReference type="ARBA" id="ARBA00023004"/>
    </source>
</evidence>
<evidence type="ECO:0000256" key="6">
    <source>
        <dbReference type="ARBA" id="ARBA00022723"/>
    </source>
</evidence>
<comment type="cofactor">
    <cofactor evidence="1 13">
        <name>heme</name>
        <dbReference type="ChEBI" id="CHEBI:30413"/>
    </cofactor>
</comment>
<feature type="binding site" description="axial binding residue" evidence="13">
    <location>
        <position position="467"/>
    </location>
    <ligand>
        <name>heme</name>
        <dbReference type="ChEBI" id="CHEBI:30413"/>
    </ligand>
    <ligandPart>
        <name>Fe</name>
        <dbReference type="ChEBI" id="CHEBI:18248"/>
    </ligandPart>
</feature>
<protein>
    <submittedName>
        <fullName evidence="16">Cytochrome P450</fullName>
    </submittedName>
</protein>
<dbReference type="EMBL" id="KT032148">
    <property type="protein sequence ID" value="ANS06316.1"/>
    <property type="molecule type" value="mRNA"/>
</dbReference>
<keyword evidence="15" id="KW-0732">Signal</keyword>
<comment type="subcellular location">
    <subcellularLocation>
        <location evidence="3">Endoplasmic reticulum membrane</location>
        <topology evidence="3">Peripheral membrane protein</topology>
    </subcellularLocation>
    <subcellularLocation>
        <location evidence="2">Microsome membrane</location>
        <topology evidence="2">Peripheral membrane protein</topology>
    </subcellularLocation>
</comment>
<evidence type="ECO:0000256" key="15">
    <source>
        <dbReference type="SAM" id="SignalP"/>
    </source>
</evidence>
<dbReference type="PANTHER" id="PTHR24292">
    <property type="entry name" value="CYTOCHROME P450"/>
    <property type="match status" value="1"/>
</dbReference>
<keyword evidence="11 14" id="KW-0503">Monooxygenase</keyword>
<evidence type="ECO:0000256" key="12">
    <source>
        <dbReference type="ARBA" id="ARBA00023136"/>
    </source>
</evidence>
<evidence type="ECO:0000256" key="5">
    <source>
        <dbReference type="ARBA" id="ARBA00022617"/>
    </source>
</evidence>
<organism evidence="16">
    <name type="scientific">Agasicles hygrophila</name>
    <dbReference type="NCBI Taxonomy" id="715812"/>
    <lineage>
        <taxon>Eukaryota</taxon>
        <taxon>Metazoa</taxon>
        <taxon>Ecdysozoa</taxon>
        <taxon>Arthropoda</taxon>
        <taxon>Hexapoda</taxon>
        <taxon>Insecta</taxon>
        <taxon>Pterygota</taxon>
        <taxon>Neoptera</taxon>
        <taxon>Endopterygota</taxon>
        <taxon>Coleoptera</taxon>
        <taxon>Polyphaga</taxon>
        <taxon>Cucujiformia</taxon>
        <taxon>Chrysomeloidea</taxon>
        <taxon>Chrysomelidae</taxon>
        <taxon>Galerucinae</taxon>
        <taxon>Alticini</taxon>
        <taxon>Agasicles</taxon>
    </lineage>
</organism>
<evidence type="ECO:0000256" key="14">
    <source>
        <dbReference type="RuleBase" id="RU000461"/>
    </source>
</evidence>
<dbReference type="InterPro" id="IPR050476">
    <property type="entry name" value="Insect_CytP450_Detox"/>
</dbReference>
<dbReference type="Pfam" id="PF00067">
    <property type="entry name" value="p450"/>
    <property type="match status" value="1"/>
</dbReference>
<proteinExistence type="evidence at transcript level"/>
<evidence type="ECO:0000256" key="7">
    <source>
        <dbReference type="ARBA" id="ARBA00022824"/>
    </source>
</evidence>
<name>A0A3S5FUG5_9CUCU</name>
<dbReference type="PRINTS" id="PR00385">
    <property type="entry name" value="P450"/>
</dbReference>
<keyword evidence="6 13" id="KW-0479">Metal-binding</keyword>
<feature type="signal peptide" evidence="15">
    <location>
        <begin position="1"/>
        <end position="19"/>
    </location>
</feature>
<dbReference type="GO" id="GO:0020037">
    <property type="term" value="F:heme binding"/>
    <property type="evidence" value="ECO:0007669"/>
    <property type="project" value="InterPro"/>
</dbReference>
<dbReference type="GO" id="GO:0005506">
    <property type="term" value="F:iron ion binding"/>
    <property type="evidence" value="ECO:0007669"/>
    <property type="project" value="InterPro"/>
</dbReference>
<dbReference type="FunFam" id="1.10.630.10:FF:000042">
    <property type="entry name" value="Cytochrome P450"/>
    <property type="match status" value="1"/>
</dbReference>
<evidence type="ECO:0000256" key="1">
    <source>
        <dbReference type="ARBA" id="ARBA00001971"/>
    </source>
</evidence>
<evidence type="ECO:0000256" key="3">
    <source>
        <dbReference type="ARBA" id="ARBA00004406"/>
    </source>
</evidence>
<evidence type="ECO:0000256" key="9">
    <source>
        <dbReference type="ARBA" id="ARBA00023002"/>
    </source>
</evidence>
<evidence type="ECO:0000256" key="2">
    <source>
        <dbReference type="ARBA" id="ARBA00004174"/>
    </source>
</evidence>
<reference evidence="16" key="1">
    <citation type="submission" date="2015-06" db="EMBL/GenBank/DDBJ databases">
        <title>Identification and characterization of nine P450 genes and one CarE gene from the flee beetle Agasicles hygrophila.</title>
        <authorList>
            <person name="Guo Y."/>
        </authorList>
    </citation>
    <scope>NUCLEOTIDE SEQUENCE</scope>
</reference>
<dbReference type="AlphaFoldDB" id="A0A3S5FUG5"/>
<sequence length="524" mass="60970">MLEWLLLALVVIIFCYVYGAKPLNYWRSRGVKQGNPKWFAGDNWKALFRMENFTDMVIRLYNESPGARYYGSYQFSTPTLLIKDPELIKLITVKDFDHFLDHRTFVPENADPLLAKNLFALKGEKWRDMRPILSPSFTSSKMKAIFILMSDCAKDFCDFFLKKNKDIVEVELKDIFTRYTNDVIATTAFGIKVNSLENPENEFYMMGKSATDFSSWRKSLKFFGYFLFPKLFEFFKVKFFDSNVSSFFYELVENTIRTRQEKGIVRPDMIHLLMEAQKMGSQRKEEEKEAMDKNMLNEKPPSYSKELTTLDITAQALIFFFAGFDSVATAMSFMGYELAANPDIQKRLRKEIVDALKESDGNVTYDILHKMKYMDMVVSETLRKWPNAVLTDRVCTKPYTIEAATPEEKPLLIEKGVVIAIPVVGIHRDPNVYPDPERFDPERFNEENKSCIDPYKYLPFGLGPRNCIGNRFALMEMKVISFYMLLNFEIVPISKSRIPLKLSKKQINMAPEGGFWFGLKRIQQ</sequence>
<evidence type="ECO:0000313" key="16">
    <source>
        <dbReference type="EMBL" id="ANS06316.1"/>
    </source>
</evidence>
<keyword evidence="9 14" id="KW-0560">Oxidoreductase</keyword>
<evidence type="ECO:0000256" key="8">
    <source>
        <dbReference type="ARBA" id="ARBA00022848"/>
    </source>
</evidence>
<dbReference type="InterPro" id="IPR002401">
    <property type="entry name" value="Cyt_P450_E_grp-I"/>
</dbReference>
<dbReference type="InterPro" id="IPR017972">
    <property type="entry name" value="Cyt_P450_CS"/>
</dbReference>
<dbReference type="InterPro" id="IPR036396">
    <property type="entry name" value="Cyt_P450_sf"/>
</dbReference>
<dbReference type="PANTHER" id="PTHR24292:SF54">
    <property type="entry name" value="CYP9F3-RELATED"/>
    <property type="match status" value="1"/>
</dbReference>
<evidence type="ECO:0000256" key="11">
    <source>
        <dbReference type="ARBA" id="ARBA00023033"/>
    </source>
</evidence>
<dbReference type="GO" id="GO:0016705">
    <property type="term" value="F:oxidoreductase activity, acting on paired donors, with incorporation or reduction of molecular oxygen"/>
    <property type="evidence" value="ECO:0007669"/>
    <property type="project" value="InterPro"/>
</dbReference>
<keyword evidence="7" id="KW-0256">Endoplasmic reticulum</keyword>
<comment type="similarity">
    <text evidence="4 14">Belongs to the cytochrome P450 family.</text>
</comment>
<dbReference type="CDD" id="cd11056">
    <property type="entry name" value="CYP6-like"/>
    <property type="match status" value="1"/>
</dbReference>
<keyword evidence="12" id="KW-0472">Membrane</keyword>